<sequence>MPVVAILSLADNAHALIFSTGLPRPGPLALSILKAQEVTTNGVYRLSRAIYYCS</sequence>
<name>A0AA35QVT5_GEOBA</name>
<organism evidence="1 2">
    <name type="scientific">Geodia barretti</name>
    <name type="common">Barrett's horny sponge</name>
    <dbReference type="NCBI Taxonomy" id="519541"/>
    <lineage>
        <taxon>Eukaryota</taxon>
        <taxon>Metazoa</taxon>
        <taxon>Porifera</taxon>
        <taxon>Demospongiae</taxon>
        <taxon>Heteroscleromorpha</taxon>
        <taxon>Tetractinellida</taxon>
        <taxon>Astrophorina</taxon>
        <taxon>Geodiidae</taxon>
        <taxon>Geodia</taxon>
    </lineage>
</organism>
<evidence type="ECO:0000313" key="2">
    <source>
        <dbReference type="Proteomes" id="UP001174909"/>
    </source>
</evidence>
<evidence type="ECO:0000313" key="1">
    <source>
        <dbReference type="EMBL" id="CAI7993836.1"/>
    </source>
</evidence>
<accession>A0AA35QVT5</accession>
<dbReference type="EMBL" id="CASHTH010000199">
    <property type="protein sequence ID" value="CAI7993836.1"/>
    <property type="molecule type" value="Genomic_DNA"/>
</dbReference>
<dbReference type="AlphaFoldDB" id="A0AA35QVT5"/>
<dbReference type="Proteomes" id="UP001174909">
    <property type="component" value="Unassembled WGS sequence"/>
</dbReference>
<proteinExistence type="predicted"/>
<protein>
    <submittedName>
        <fullName evidence="1">Uncharacterized protein</fullName>
    </submittedName>
</protein>
<reference evidence="1" key="1">
    <citation type="submission" date="2023-03" db="EMBL/GenBank/DDBJ databases">
        <authorList>
            <person name="Steffen K."/>
            <person name="Cardenas P."/>
        </authorList>
    </citation>
    <scope>NUCLEOTIDE SEQUENCE</scope>
</reference>
<keyword evidence="2" id="KW-1185">Reference proteome</keyword>
<comment type="caution">
    <text evidence="1">The sequence shown here is derived from an EMBL/GenBank/DDBJ whole genome shotgun (WGS) entry which is preliminary data.</text>
</comment>
<gene>
    <name evidence="1" type="ORF">GBAR_LOCUS1338</name>
</gene>